<evidence type="ECO:0000256" key="3">
    <source>
        <dbReference type="ARBA" id="ARBA00041148"/>
    </source>
</evidence>
<accession>A0A0S3QSF9</accession>
<keyword evidence="1 4" id="KW-0810">Translation regulation</keyword>
<dbReference type="OrthoDB" id="9794975at2"/>
<dbReference type="GO" id="GO:0043024">
    <property type="term" value="F:ribosomal small subunit binding"/>
    <property type="evidence" value="ECO:0007669"/>
    <property type="project" value="TreeGrafter"/>
</dbReference>
<dbReference type="HAMAP" id="MF_00839">
    <property type="entry name" value="HPF"/>
    <property type="match status" value="1"/>
</dbReference>
<evidence type="ECO:0000313" key="7">
    <source>
        <dbReference type="Proteomes" id="UP000063234"/>
    </source>
</evidence>
<feature type="domain" description="Sigma 54 modulation/S30EA ribosomal protein C-terminal" evidence="5">
    <location>
        <begin position="118"/>
        <end position="171"/>
    </location>
</feature>
<comment type="subunit">
    <text evidence="2">Associates exclusively with 100S ribosomes, which are dimers of 70S ribosomes.</text>
</comment>
<dbReference type="InterPro" id="IPR036567">
    <property type="entry name" value="RHF-like"/>
</dbReference>
<reference evidence="7" key="1">
    <citation type="journal article" date="2018" name="Science">
        <title>A primordial and reversible TCA cycle in a facultatively chemolithoautotrophic thermophile.</title>
        <authorList>
            <person name="Nunoura T."/>
            <person name="Chikaraishi Y."/>
            <person name="Izaki R."/>
            <person name="Suwa T."/>
            <person name="Sato T."/>
            <person name="Harada T."/>
            <person name="Mori K."/>
            <person name="Kato Y."/>
            <person name="Miyazaki M."/>
            <person name="Shimamura S."/>
            <person name="Yanagawa K."/>
            <person name="Shuto A."/>
            <person name="Ohkouchi N."/>
            <person name="Fujita N."/>
            <person name="Takaki Y."/>
            <person name="Atomi H."/>
            <person name="Takai K."/>
        </authorList>
    </citation>
    <scope>NUCLEOTIDE SEQUENCE [LARGE SCALE GENOMIC DNA]</scope>
    <source>
        <strain evidence="7">DSM 17441 / JCM 13301 / NBRC 103674 / ABI70S6</strain>
    </source>
</reference>
<evidence type="ECO:0000256" key="4">
    <source>
        <dbReference type="HAMAP-Rule" id="MF_00839"/>
    </source>
</evidence>
<protein>
    <recommendedName>
        <fullName evidence="3 4">Ribosome hibernation promoting factor</fullName>
        <shortName evidence="4">HPF</shortName>
    </recommendedName>
</protein>
<dbReference type="Proteomes" id="UP000063234">
    <property type="component" value="Chromosome"/>
</dbReference>
<evidence type="ECO:0000256" key="2">
    <source>
        <dbReference type="ARBA" id="ARBA00038695"/>
    </source>
</evidence>
<dbReference type="Gene3D" id="3.30.160.100">
    <property type="entry name" value="Ribosome hibernation promotion factor-like"/>
    <property type="match status" value="1"/>
</dbReference>
<evidence type="ECO:0000313" key="6">
    <source>
        <dbReference type="EMBL" id="BAT71252.1"/>
    </source>
</evidence>
<name>A0A0S3QSF9_THET7</name>
<keyword evidence="4" id="KW-0963">Cytoplasm</keyword>
<gene>
    <name evidence="6" type="primary">yhbH</name>
    <name evidence="4" type="synonym">hpf</name>
    <name evidence="6" type="ORF">TST_0444</name>
</gene>
<dbReference type="PANTHER" id="PTHR33231">
    <property type="entry name" value="30S RIBOSOMAL PROTEIN"/>
    <property type="match status" value="1"/>
</dbReference>
<dbReference type="CDD" id="cd00552">
    <property type="entry name" value="RaiA"/>
    <property type="match status" value="1"/>
</dbReference>
<dbReference type="GO" id="GO:0022627">
    <property type="term" value="C:cytosolic small ribosomal subunit"/>
    <property type="evidence" value="ECO:0007669"/>
    <property type="project" value="TreeGrafter"/>
</dbReference>
<dbReference type="PATRIC" id="fig|1298851.3.peg.455"/>
<comment type="similarity">
    <text evidence="4">Belongs to the HPF/YfiA ribosome-associated protein family. Long HPF subfamily.</text>
</comment>
<dbReference type="Pfam" id="PF16321">
    <property type="entry name" value="Ribosom_S30AE_C"/>
    <property type="match status" value="1"/>
</dbReference>
<dbReference type="KEGG" id="ttk:TST_0444"/>
<sequence>MQVIITGKNVELTDALKSYVEKKVKRLEKYLEEPITIQVVLSSEKFRRIADITISAKEGVFHGSEESHDMYTSIDKVVDTMEITLRRRKEKVKENKYKGVRPGSEEEFVSQPETVAREPEIIEEKVDTKPMSVEEAALQLEALGLNFLAFINARTGRMNVIYRRKDGNLGLIVPE</sequence>
<dbReference type="EMBL" id="AP013035">
    <property type="protein sequence ID" value="BAT71252.1"/>
    <property type="molecule type" value="Genomic_DNA"/>
</dbReference>
<dbReference type="InterPro" id="IPR034694">
    <property type="entry name" value="HPF_long/plastid"/>
</dbReference>
<comment type="subunit">
    <text evidence="4">Interacts with 100S ribosomes.</text>
</comment>
<dbReference type="Gene3D" id="3.30.505.50">
    <property type="entry name" value="Sigma 54 modulation/S30EA ribosomal protein, C-terminal domain"/>
    <property type="match status" value="1"/>
</dbReference>
<dbReference type="PANTHER" id="PTHR33231:SF1">
    <property type="entry name" value="30S RIBOSOMAL PROTEIN"/>
    <property type="match status" value="1"/>
</dbReference>
<comment type="function">
    <text evidence="4">Required for dimerization of active 70S ribosomes into 100S ribosomes in stationary phase; 100S ribosomes are translationally inactive and sometimes present during exponential growth.</text>
</comment>
<dbReference type="Pfam" id="PF02482">
    <property type="entry name" value="Ribosomal_S30AE"/>
    <property type="match status" value="1"/>
</dbReference>
<dbReference type="GO" id="GO:0045900">
    <property type="term" value="P:negative regulation of translational elongation"/>
    <property type="evidence" value="ECO:0007669"/>
    <property type="project" value="TreeGrafter"/>
</dbReference>
<evidence type="ECO:0000259" key="5">
    <source>
        <dbReference type="Pfam" id="PF16321"/>
    </source>
</evidence>
<dbReference type="InterPro" id="IPR050574">
    <property type="entry name" value="HPF/YfiA_ribosome-assoc"/>
</dbReference>
<comment type="subcellular location">
    <subcellularLocation>
        <location evidence="4">Cytoplasm</location>
    </subcellularLocation>
</comment>
<keyword evidence="7" id="KW-1185">Reference proteome</keyword>
<dbReference type="InterPro" id="IPR038416">
    <property type="entry name" value="Ribosom_S30AE_C_sf"/>
</dbReference>
<dbReference type="AlphaFoldDB" id="A0A0S3QSF9"/>
<proteinExistence type="inferred from homology"/>
<dbReference type="SUPFAM" id="SSF69754">
    <property type="entry name" value="Ribosome binding protein Y (YfiA homologue)"/>
    <property type="match status" value="1"/>
</dbReference>
<dbReference type="InterPro" id="IPR032528">
    <property type="entry name" value="Ribosom_S30AE_C"/>
</dbReference>
<dbReference type="NCBIfam" id="TIGR00741">
    <property type="entry name" value="yfiA"/>
    <property type="match status" value="1"/>
</dbReference>
<dbReference type="InterPro" id="IPR003489">
    <property type="entry name" value="RHF/RaiA"/>
</dbReference>
<evidence type="ECO:0000256" key="1">
    <source>
        <dbReference type="ARBA" id="ARBA00022845"/>
    </source>
</evidence>
<dbReference type="STRING" id="1298851.TST_0444"/>
<organism evidence="6 7">
    <name type="scientific">Thermosulfidibacter takaii (strain DSM 17441 / JCM 13301 / NBRC 103674 / ABI70S6)</name>
    <dbReference type="NCBI Taxonomy" id="1298851"/>
    <lineage>
        <taxon>Bacteria</taxon>
        <taxon>Pseudomonadati</taxon>
        <taxon>Thermosulfidibacterota</taxon>
        <taxon>Thermosulfidibacteria</taxon>
        <taxon>Thermosulfidibacterales</taxon>
        <taxon>Thermosulfidibacteraceae</taxon>
    </lineage>
</organism>
<dbReference type="RefSeq" id="WP_068549172.1">
    <property type="nucleotide sequence ID" value="NZ_AP013035.1"/>
</dbReference>